<dbReference type="Pfam" id="PF14417">
    <property type="entry name" value="MEDS"/>
    <property type="match status" value="1"/>
</dbReference>
<feature type="domain" description="MEDS" evidence="3">
    <location>
        <begin position="19"/>
        <end position="162"/>
    </location>
</feature>
<evidence type="ECO:0000313" key="5">
    <source>
        <dbReference type="Proteomes" id="UP000032234"/>
    </source>
</evidence>
<dbReference type="InterPro" id="IPR025847">
    <property type="entry name" value="MEDS_domain"/>
</dbReference>
<dbReference type="KEGG" id="scw:TU94_24520"/>
<proteinExistence type="predicted"/>
<dbReference type="InterPro" id="IPR003594">
    <property type="entry name" value="HATPase_dom"/>
</dbReference>
<dbReference type="STRING" id="477245.TU94_24520"/>
<dbReference type="PANTHER" id="PTHR35526:SF3">
    <property type="entry name" value="ANTI-SIGMA-F FACTOR RSBW"/>
    <property type="match status" value="1"/>
</dbReference>
<organism evidence="4 5">
    <name type="scientific">Streptomyces cyaneogriseus subsp. noncyanogenus</name>
    <dbReference type="NCBI Taxonomy" id="477245"/>
    <lineage>
        <taxon>Bacteria</taxon>
        <taxon>Bacillati</taxon>
        <taxon>Actinomycetota</taxon>
        <taxon>Actinomycetes</taxon>
        <taxon>Kitasatosporales</taxon>
        <taxon>Streptomycetaceae</taxon>
        <taxon>Streptomyces</taxon>
    </lineage>
</organism>
<keyword evidence="1" id="KW-0418">Kinase</keyword>
<feature type="domain" description="Histidine kinase/HSP90-like ATPase" evidence="2">
    <location>
        <begin position="205"/>
        <end position="314"/>
    </location>
</feature>
<sequence>MTAHTRAPGGTGRRDTFFHPALFYGTDEEYTAGVGAFLRGALEDGHRLLVAVPARRLPLLRDALGDAREEITWVDMAQAGRNPGRILSMLQDFADRHREASARVSIVGEPIWVGRTPAEAWEATRHEALINLAFAGRPAGILCPYDTALPQEILAQAYRTHPVVGGPDAYHASSRYADPHDVCRDCDVALPEPADAVVVPFGEGDLARTRDEAERWAAAAGLPPARRPDWLLAVSEATSNSVRHGGGRGTLRMWRTGRELVAEIGDRGRLGDPLTGRRRPDPCATTGGRGVWIMHELCDLVEIRAAAEGLVLRLHMGLE</sequence>
<dbReference type="InterPro" id="IPR047718">
    <property type="entry name" value="RsbA-like_anti_sig"/>
</dbReference>
<evidence type="ECO:0000259" key="2">
    <source>
        <dbReference type="Pfam" id="PF13581"/>
    </source>
</evidence>
<dbReference type="AlphaFoldDB" id="A0A0C5FVT2"/>
<dbReference type="EMBL" id="CP010849">
    <property type="protein sequence ID" value="AJP04162.1"/>
    <property type="molecule type" value="Genomic_DNA"/>
</dbReference>
<name>A0A0C5FVT2_9ACTN</name>
<reference evidence="4 5" key="1">
    <citation type="submission" date="2015-02" db="EMBL/GenBank/DDBJ databases">
        <title>Genome sequence of thermotolerant Streptomyces cyaneogriseus subsp. Noncyanogenus NMWT1, the producer of nematocidal antibiotics nemadectin.</title>
        <authorList>
            <person name="Wang H."/>
            <person name="Li C."/>
            <person name="Xiang W."/>
            <person name="Wang X."/>
        </authorList>
    </citation>
    <scope>NUCLEOTIDE SEQUENCE [LARGE SCALE GENOMIC DNA]</scope>
    <source>
        <strain evidence="4 5">NMWT 1</strain>
    </source>
</reference>
<evidence type="ECO:0000313" key="4">
    <source>
        <dbReference type="EMBL" id="AJP04162.1"/>
    </source>
</evidence>
<dbReference type="PANTHER" id="PTHR35526">
    <property type="entry name" value="ANTI-SIGMA-F FACTOR RSBW-RELATED"/>
    <property type="match status" value="1"/>
</dbReference>
<keyword evidence="5" id="KW-1185">Reference proteome</keyword>
<gene>
    <name evidence="4" type="ORF">TU94_24520</name>
</gene>
<evidence type="ECO:0000259" key="3">
    <source>
        <dbReference type="Pfam" id="PF14417"/>
    </source>
</evidence>
<dbReference type="GO" id="GO:0004674">
    <property type="term" value="F:protein serine/threonine kinase activity"/>
    <property type="evidence" value="ECO:0007669"/>
    <property type="project" value="UniProtKB-KW"/>
</dbReference>
<dbReference type="OrthoDB" id="4088450at2"/>
<dbReference type="Gene3D" id="3.30.565.10">
    <property type="entry name" value="Histidine kinase-like ATPase, C-terminal domain"/>
    <property type="match status" value="1"/>
</dbReference>
<dbReference type="InterPro" id="IPR050267">
    <property type="entry name" value="Anti-sigma-factor_SerPK"/>
</dbReference>
<dbReference type="PATRIC" id="fig|477245.3.peg.5173"/>
<dbReference type="HOGENOM" id="CLU_072253_0_0_11"/>
<dbReference type="InterPro" id="IPR036890">
    <property type="entry name" value="HATPase_C_sf"/>
</dbReference>
<protein>
    <submittedName>
        <fullName evidence="4">Regulator</fullName>
    </submittedName>
</protein>
<evidence type="ECO:0000256" key="1">
    <source>
        <dbReference type="ARBA" id="ARBA00022527"/>
    </source>
</evidence>
<keyword evidence="1" id="KW-0808">Transferase</keyword>
<keyword evidence="1" id="KW-0723">Serine/threonine-protein kinase</keyword>
<dbReference type="CDD" id="cd16936">
    <property type="entry name" value="HATPase_RsbW-like"/>
    <property type="match status" value="1"/>
</dbReference>
<dbReference type="RefSeq" id="WP_044384637.1">
    <property type="nucleotide sequence ID" value="NZ_CP010849.1"/>
</dbReference>
<accession>A0A0C5FVT2</accession>
<dbReference type="Pfam" id="PF13581">
    <property type="entry name" value="HATPase_c_2"/>
    <property type="match status" value="1"/>
</dbReference>
<dbReference type="NCBIfam" id="NF041045">
    <property type="entry name" value="RsbA_anti_sig"/>
    <property type="match status" value="1"/>
</dbReference>
<dbReference type="Proteomes" id="UP000032234">
    <property type="component" value="Chromosome"/>
</dbReference>